<dbReference type="InterPro" id="IPR008969">
    <property type="entry name" value="CarboxyPept-like_regulatory"/>
</dbReference>
<evidence type="ECO:0000313" key="2">
    <source>
        <dbReference type="EMBL" id="PQJ10452.1"/>
    </source>
</evidence>
<gene>
    <name evidence="2" type="ORF">CJD36_010780</name>
</gene>
<feature type="chain" id="PRO_5015528986" description="Carboxypeptidase-like regulatory domain-containing protein" evidence="1">
    <location>
        <begin position="21"/>
        <end position="193"/>
    </location>
</feature>
<comment type="caution">
    <text evidence="2">The sequence shown here is derived from an EMBL/GenBank/DDBJ whole genome shotgun (WGS) entry which is preliminary data.</text>
</comment>
<evidence type="ECO:0000256" key="1">
    <source>
        <dbReference type="SAM" id="SignalP"/>
    </source>
</evidence>
<keyword evidence="1" id="KW-0732">Signal</keyword>
<dbReference type="OrthoDB" id="9810066at2"/>
<accession>A0A2S7SU53</accession>
<proteinExistence type="predicted"/>
<protein>
    <recommendedName>
        <fullName evidence="4">Carboxypeptidase-like regulatory domain-containing protein</fullName>
    </recommendedName>
</protein>
<sequence length="193" mass="21711">MKTTCLLFALFFLLCASLTAQTQFNGVLINTRDSSPIAYAVIKLAEINSTVLADSSGAFNFPVDGGLKKLTFNVSIQGYKATIHHDRQFTAVERVYLDVAAHDLKEAQIVGESAREIVRKAVKAIPDNYADSSYFSYSFYRQYQFVNNSFMNLIEASPVVMFKLQKKNRKIAATPSYAIRELRRSAYYTDISN</sequence>
<dbReference type="RefSeq" id="WP_105039180.1">
    <property type="nucleotide sequence ID" value="NZ_PPSL01000003.1"/>
</dbReference>
<reference evidence="2 3" key="1">
    <citation type="submission" date="2018-01" db="EMBL/GenBank/DDBJ databases">
        <title>A novel member of the phylum Bacteroidetes isolated from glacier ice.</title>
        <authorList>
            <person name="Liu Q."/>
            <person name="Xin Y.-H."/>
        </authorList>
    </citation>
    <scope>NUCLEOTIDE SEQUENCE [LARGE SCALE GENOMIC DNA]</scope>
    <source>
        <strain evidence="2 3">RB1R16</strain>
    </source>
</reference>
<name>A0A2S7SU53_9BACT</name>
<evidence type="ECO:0008006" key="4">
    <source>
        <dbReference type="Google" id="ProtNLM"/>
    </source>
</evidence>
<feature type="signal peptide" evidence="1">
    <location>
        <begin position="1"/>
        <end position="20"/>
    </location>
</feature>
<dbReference type="SUPFAM" id="SSF49464">
    <property type="entry name" value="Carboxypeptidase regulatory domain-like"/>
    <property type="match status" value="1"/>
</dbReference>
<dbReference type="AlphaFoldDB" id="A0A2S7SU53"/>
<keyword evidence="3" id="KW-1185">Reference proteome</keyword>
<organism evidence="2 3">
    <name type="scientific">Flavipsychrobacter stenotrophus</name>
    <dbReference type="NCBI Taxonomy" id="2077091"/>
    <lineage>
        <taxon>Bacteria</taxon>
        <taxon>Pseudomonadati</taxon>
        <taxon>Bacteroidota</taxon>
        <taxon>Chitinophagia</taxon>
        <taxon>Chitinophagales</taxon>
        <taxon>Chitinophagaceae</taxon>
        <taxon>Flavipsychrobacter</taxon>
    </lineage>
</organism>
<evidence type="ECO:0000313" key="3">
    <source>
        <dbReference type="Proteomes" id="UP000239872"/>
    </source>
</evidence>
<dbReference type="EMBL" id="PPSL01000003">
    <property type="protein sequence ID" value="PQJ10452.1"/>
    <property type="molecule type" value="Genomic_DNA"/>
</dbReference>
<dbReference type="Proteomes" id="UP000239872">
    <property type="component" value="Unassembled WGS sequence"/>
</dbReference>